<dbReference type="Pfam" id="PF00106">
    <property type="entry name" value="adh_short"/>
    <property type="match status" value="1"/>
</dbReference>
<name>A0A3S3RGV9_9ACAR</name>
<evidence type="ECO:0000256" key="3">
    <source>
        <dbReference type="ARBA" id="ARBA00022692"/>
    </source>
</evidence>
<keyword evidence="6" id="KW-0560">Oxidoreductase</keyword>
<evidence type="ECO:0000313" key="14">
    <source>
        <dbReference type="EMBL" id="RWS00671.1"/>
    </source>
</evidence>
<reference evidence="14 15" key="1">
    <citation type="journal article" date="2018" name="Gigascience">
        <title>Genomes of trombidid mites reveal novel predicted allergens and laterally-transferred genes associated with secondary metabolism.</title>
        <authorList>
            <person name="Dong X."/>
            <person name="Chaisiri K."/>
            <person name="Xia D."/>
            <person name="Armstrong S.D."/>
            <person name="Fang Y."/>
            <person name="Donnelly M.J."/>
            <person name="Kadowaki T."/>
            <person name="McGarry J.W."/>
            <person name="Darby A.C."/>
            <person name="Makepeace B.L."/>
        </authorList>
    </citation>
    <scope>NUCLEOTIDE SEQUENCE [LARGE SCALE GENOMIC DNA]</scope>
    <source>
        <strain evidence="14">UoL-WK</strain>
    </source>
</reference>
<dbReference type="Proteomes" id="UP000285301">
    <property type="component" value="Unassembled WGS sequence"/>
</dbReference>
<dbReference type="GO" id="GO:0016020">
    <property type="term" value="C:membrane"/>
    <property type="evidence" value="ECO:0007669"/>
    <property type="project" value="UniProtKB-SubCell"/>
</dbReference>
<dbReference type="GO" id="GO:0052650">
    <property type="term" value="F:all-trans-retinol dehydrogenase (NADP+) activity"/>
    <property type="evidence" value="ECO:0007669"/>
    <property type="project" value="UniProtKB-ARBA"/>
</dbReference>
<evidence type="ECO:0000256" key="5">
    <source>
        <dbReference type="ARBA" id="ARBA00022989"/>
    </source>
</evidence>
<dbReference type="GO" id="GO:0005811">
    <property type="term" value="C:lipid droplet"/>
    <property type="evidence" value="ECO:0007669"/>
    <property type="project" value="TreeGrafter"/>
</dbReference>
<keyword evidence="5 13" id="KW-1133">Transmembrane helix</keyword>
<proteinExistence type="inferred from homology"/>
<keyword evidence="15" id="KW-1185">Reference proteome</keyword>
<evidence type="ECO:0000256" key="4">
    <source>
        <dbReference type="ARBA" id="ARBA00022857"/>
    </source>
</evidence>
<feature type="transmembrane region" description="Helical" evidence="13">
    <location>
        <begin position="55"/>
        <end position="75"/>
    </location>
</feature>
<evidence type="ECO:0000256" key="1">
    <source>
        <dbReference type="ARBA" id="ARBA00004141"/>
    </source>
</evidence>
<comment type="subcellular location">
    <subcellularLocation>
        <location evidence="1">Membrane</location>
        <topology evidence="1">Multi-pass membrane protein</topology>
    </subcellularLocation>
</comment>
<dbReference type="AlphaFoldDB" id="A0A3S3RGV9"/>
<evidence type="ECO:0000256" key="7">
    <source>
        <dbReference type="ARBA" id="ARBA00023098"/>
    </source>
</evidence>
<evidence type="ECO:0000256" key="11">
    <source>
        <dbReference type="ARBA" id="ARBA00082544"/>
    </source>
</evidence>
<dbReference type="PRINTS" id="PR00081">
    <property type="entry name" value="GDHRDH"/>
</dbReference>
<evidence type="ECO:0000256" key="13">
    <source>
        <dbReference type="SAM" id="Phobius"/>
    </source>
</evidence>
<dbReference type="PRINTS" id="PR00080">
    <property type="entry name" value="SDRFAMILY"/>
</dbReference>
<dbReference type="FunFam" id="3.40.50.720:FF:000131">
    <property type="entry name" value="Short-chain dehydrogenase/reductase 3"/>
    <property type="match status" value="1"/>
</dbReference>
<keyword evidence="7" id="KW-0443">Lipid metabolism</keyword>
<evidence type="ECO:0000256" key="12">
    <source>
        <dbReference type="RuleBase" id="RU000363"/>
    </source>
</evidence>
<accession>A0A3S3RGV9</accession>
<dbReference type="PANTHER" id="PTHR24322:SF748">
    <property type="entry name" value="FI23927P1-RELATED"/>
    <property type="match status" value="1"/>
</dbReference>
<keyword evidence="8 13" id="KW-0472">Membrane</keyword>
<evidence type="ECO:0000256" key="6">
    <source>
        <dbReference type="ARBA" id="ARBA00023002"/>
    </source>
</evidence>
<dbReference type="OrthoDB" id="10253736at2759"/>
<dbReference type="PANTHER" id="PTHR24322">
    <property type="entry name" value="PKSB"/>
    <property type="match status" value="1"/>
</dbReference>
<keyword evidence="4" id="KW-0521">NADP</keyword>
<dbReference type="SUPFAM" id="SSF51735">
    <property type="entry name" value="NAD(P)-binding Rossmann-fold domains"/>
    <property type="match status" value="1"/>
</dbReference>
<keyword evidence="3 13" id="KW-0812">Transmembrane</keyword>
<dbReference type="Gene3D" id="3.40.50.720">
    <property type="entry name" value="NAD(P)-binding Rossmann-like Domain"/>
    <property type="match status" value="1"/>
</dbReference>
<comment type="similarity">
    <text evidence="2 12">Belongs to the short-chain dehydrogenases/reductases (SDR) family.</text>
</comment>
<dbReference type="CDD" id="cd05339">
    <property type="entry name" value="17beta-HSDXI-like_SDR_c"/>
    <property type="match status" value="1"/>
</dbReference>
<dbReference type="InterPro" id="IPR036291">
    <property type="entry name" value="NAD(P)-bd_dom_sf"/>
</dbReference>
<evidence type="ECO:0000256" key="9">
    <source>
        <dbReference type="ARBA" id="ARBA00059620"/>
    </source>
</evidence>
<evidence type="ECO:0000256" key="10">
    <source>
        <dbReference type="ARBA" id="ARBA00068717"/>
    </source>
</evidence>
<comment type="function">
    <text evidence="9">Catalyzes the reduction of all-trans-retinal to all-trans-retinol in the presence of NADPH.</text>
</comment>
<dbReference type="EMBL" id="NCKU01010794">
    <property type="protein sequence ID" value="RWS00671.1"/>
    <property type="molecule type" value="Genomic_DNA"/>
</dbReference>
<organism evidence="14 15">
    <name type="scientific">Dinothrombium tinctorium</name>
    <dbReference type="NCBI Taxonomy" id="1965070"/>
    <lineage>
        <taxon>Eukaryota</taxon>
        <taxon>Metazoa</taxon>
        <taxon>Ecdysozoa</taxon>
        <taxon>Arthropoda</taxon>
        <taxon>Chelicerata</taxon>
        <taxon>Arachnida</taxon>
        <taxon>Acari</taxon>
        <taxon>Acariformes</taxon>
        <taxon>Trombidiformes</taxon>
        <taxon>Prostigmata</taxon>
        <taxon>Anystina</taxon>
        <taxon>Parasitengona</taxon>
        <taxon>Trombidioidea</taxon>
        <taxon>Trombidiidae</taxon>
        <taxon>Dinothrombium</taxon>
    </lineage>
</organism>
<gene>
    <name evidence="14" type="ORF">B4U79_08543</name>
</gene>
<evidence type="ECO:0000256" key="2">
    <source>
        <dbReference type="ARBA" id="ARBA00006484"/>
    </source>
</evidence>
<protein>
    <recommendedName>
        <fullName evidence="10">Short-chain dehydrogenase/reductase 3</fullName>
    </recommendedName>
    <alternativeName>
        <fullName evidence="11">Retinal short-chain dehydrogenase/reductase 1</fullName>
    </alternativeName>
</protein>
<comment type="caution">
    <text evidence="14">The sequence shown here is derived from an EMBL/GenBank/DDBJ whole genome shotgun (WGS) entry which is preliminary data.</text>
</comment>
<evidence type="ECO:0000256" key="8">
    <source>
        <dbReference type="ARBA" id="ARBA00023136"/>
    </source>
</evidence>
<dbReference type="InterPro" id="IPR002347">
    <property type="entry name" value="SDR_fam"/>
</dbReference>
<dbReference type="STRING" id="1965070.A0A3S3RGV9"/>
<sequence>MTESKLQLHCLLKIKIALENYDKRRGNTKSYINRSSYNFVHSVMLVYKMSQIVSFLKYLLLTAISWIESIIIHLIPTKLLLRNINNELVLITGAGNGIGRQLAIKFAKEGCRIVLWDIDQKGLDETCKQIESLNKSCWKYVCDLTNRNEVYTTAKKVKDEIGTVTILVNNAGYATKSMFLEKRDEDIIKTFEVNVLAHFWTCKAFLPDMMSANKGHIVSIASLAGYLGTIGLTDYCSSKFAAVGFLESLKMELMAKGCENIVFTEVSPYFIDTRMFSGINSRIIPVLDPERVAERVVNAVRAKREFLYLPSPLWLLVAIKQ</sequence>
<evidence type="ECO:0000313" key="15">
    <source>
        <dbReference type="Proteomes" id="UP000285301"/>
    </source>
</evidence>